<keyword evidence="3 7" id="KW-0812">Transmembrane</keyword>
<dbReference type="Proteomes" id="UP000245934">
    <property type="component" value="Unassembled WGS sequence"/>
</dbReference>
<dbReference type="PANTHER" id="PTHR30406">
    <property type="entry name" value="SULFATE TRANSPORT SYSTEM PERMEASE PROTEIN"/>
    <property type="match status" value="1"/>
</dbReference>
<dbReference type="CDD" id="cd06261">
    <property type="entry name" value="TM_PBP2"/>
    <property type="match status" value="1"/>
</dbReference>
<dbReference type="PROSITE" id="PS50928">
    <property type="entry name" value="ABC_TM1"/>
    <property type="match status" value="1"/>
</dbReference>
<evidence type="ECO:0000256" key="6">
    <source>
        <dbReference type="ARBA" id="ARBA00023136"/>
    </source>
</evidence>
<dbReference type="AlphaFoldDB" id="A0A2V2NHZ4"/>
<protein>
    <submittedName>
        <fullName evidence="9">Molybdate ABC transporter permease subunit</fullName>
    </submittedName>
</protein>
<evidence type="ECO:0000256" key="4">
    <source>
        <dbReference type="ARBA" id="ARBA00022989"/>
    </source>
</evidence>
<dbReference type="SUPFAM" id="SSF161098">
    <property type="entry name" value="MetI-like"/>
    <property type="match status" value="1"/>
</dbReference>
<dbReference type="Pfam" id="PF00528">
    <property type="entry name" value="BPD_transp_1"/>
    <property type="match status" value="1"/>
</dbReference>
<evidence type="ECO:0000256" key="7">
    <source>
        <dbReference type="RuleBase" id="RU363032"/>
    </source>
</evidence>
<gene>
    <name evidence="9" type="ORF">DLD82_01720</name>
</gene>
<evidence type="ECO:0000256" key="5">
    <source>
        <dbReference type="ARBA" id="ARBA00023032"/>
    </source>
</evidence>
<comment type="subcellular location">
    <subcellularLocation>
        <location evidence="7">Cell membrane</location>
        <topology evidence="7">Multi-pass membrane protein</topology>
    </subcellularLocation>
    <subcellularLocation>
        <location evidence="1">Membrane</location>
        <topology evidence="1">Multi-pass membrane protein</topology>
    </subcellularLocation>
</comment>
<keyword evidence="4 7" id="KW-1133">Transmembrane helix</keyword>
<dbReference type="InterPro" id="IPR000515">
    <property type="entry name" value="MetI-like"/>
</dbReference>
<comment type="caution">
    <text evidence="9">The sequence shown here is derived from an EMBL/GenBank/DDBJ whole genome shotgun (WGS) entry which is preliminary data.</text>
</comment>
<dbReference type="InterPro" id="IPR006469">
    <property type="entry name" value="NifC_ABC_porter"/>
</dbReference>
<feature type="domain" description="ABC transmembrane type-1" evidence="8">
    <location>
        <begin position="57"/>
        <end position="259"/>
    </location>
</feature>
<comment type="similarity">
    <text evidence="7">Belongs to the binding-protein-dependent transport system permease family.</text>
</comment>
<evidence type="ECO:0000313" key="9">
    <source>
        <dbReference type="EMBL" id="PWR76037.1"/>
    </source>
</evidence>
<dbReference type="GO" id="GO:0005886">
    <property type="term" value="C:plasma membrane"/>
    <property type="evidence" value="ECO:0007669"/>
    <property type="project" value="UniProtKB-SubCell"/>
</dbReference>
<dbReference type="InterPro" id="IPR005667">
    <property type="entry name" value="Sulph_transpt2"/>
</dbReference>
<dbReference type="GO" id="GO:0015419">
    <property type="term" value="F:ABC-type sulfate transporter activity"/>
    <property type="evidence" value="ECO:0007669"/>
    <property type="project" value="InterPro"/>
</dbReference>
<keyword evidence="2 7" id="KW-0813">Transport</keyword>
<dbReference type="InterPro" id="IPR035906">
    <property type="entry name" value="MetI-like_sf"/>
</dbReference>
<keyword evidence="10" id="KW-1185">Reference proteome</keyword>
<dbReference type="OrthoDB" id="11163at2157"/>
<feature type="transmembrane region" description="Helical" evidence="7">
    <location>
        <begin position="59"/>
        <end position="82"/>
    </location>
</feature>
<dbReference type="RefSeq" id="WP_109939387.1">
    <property type="nucleotide sequence ID" value="NZ_CP176366.1"/>
</dbReference>
<feature type="transmembrane region" description="Helical" evidence="7">
    <location>
        <begin position="192"/>
        <end position="215"/>
    </location>
</feature>
<proteinExistence type="inferred from homology"/>
<evidence type="ECO:0000313" key="10">
    <source>
        <dbReference type="Proteomes" id="UP000245934"/>
    </source>
</evidence>
<dbReference type="PANTHER" id="PTHR30406:SF8">
    <property type="entry name" value="SULFATE TRANSPORT SYSTEM PERMEASE PROTEIN CYST"/>
    <property type="match status" value="1"/>
</dbReference>
<reference evidence="9 10" key="1">
    <citation type="submission" date="2018-05" db="EMBL/GenBank/DDBJ databases">
        <title>Draft genome of Methanospirillum stamsii Pt1.</title>
        <authorList>
            <person name="Dueholm M.S."/>
            <person name="Nielsen P.H."/>
            <person name="Bakmann L.F."/>
            <person name="Otzen D.E."/>
        </authorList>
    </citation>
    <scope>NUCLEOTIDE SEQUENCE [LARGE SCALE GENOMIC DNA]</scope>
    <source>
        <strain evidence="9 10">Pt1</strain>
    </source>
</reference>
<evidence type="ECO:0000256" key="2">
    <source>
        <dbReference type="ARBA" id="ARBA00022448"/>
    </source>
</evidence>
<evidence type="ECO:0000256" key="1">
    <source>
        <dbReference type="ARBA" id="ARBA00004141"/>
    </source>
</evidence>
<feature type="transmembrane region" description="Helical" evidence="7">
    <location>
        <begin position="12"/>
        <end position="39"/>
    </location>
</feature>
<keyword evidence="5" id="KW-0764">Sulfate transport</keyword>
<organism evidence="9 10">
    <name type="scientific">Methanospirillum stamsii</name>
    <dbReference type="NCBI Taxonomy" id="1277351"/>
    <lineage>
        <taxon>Archaea</taxon>
        <taxon>Methanobacteriati</taxon>
        <taxon>Methanobacteriota</taxon>
        <taxon>Stenosarchaea group</taxon>
        <taxon>Methanomicrobia</taxon>
        <taxon>Methanomicrobiales</taxon>
        <taxon>Methanospirillaceae</taxon>
        <taxon>Methanospirillum</taxon>
    </lineage>
</organism>
<name>A0A2V2NHZ4_9EURY</name>
<dbReference type="GeneID" id="97608492"/>
<accession>A0A2V2NHZ4</accession>
<dbReference type="EMBL" id="QGMZ01000005">
    <property type="protein sequence ID" value="PWR76037.1"/>
    <property type="molecule type" value="Genomic_DNA"/>
</dbReference>
<feature type="transmembrane region" description="Helical" evidence="7">
    <location>
        <begin position="94"/>
        <end position="120"/>
    </location>
</feature>
<dbReference type="NCBIfam" id="TIGR01581">
    <property type="entry name" value="Mo_ABC_porter"/>
    <property type="match status" value="1"/>
</dbReference>
<keyword evidence="6 7" id="KW-0472">Membrane</keyword>
<evidence type="ECO:0000256" key="3">
    <source>
        <dbReference type="ARBA" id="ARBA00022692"/>
    </source>
</evidence>
<feature type="transmembrane region" description="Helical" evidence="7">
    <location>
        <begin position="240"/>
        <end position="263"/>
    </location>
</feature>
<feature type="transmembrane region" description="Helical" evidence="7">
    <location>
        <begin position="132"/>
        <end position="152"/>
    </location>
</feature>
<sequence>MKRIFRVLSFSWFKGSLIFLSGALIFFFCLVFAGLILWPEPRALFEALASEEIRFAIELSLITSLISTMLCAAIALPVAYALSRYQFVSSRLMGLIISLPLSLPPLVAGIALLIFFGPSVFGQLIQATGIDIVYTTSAIIIAQFFVNVPYLIRVMRSAFDSVNPRYEYVARTLGASEPGVFFQVSLPMSKQALLAGLTITWSKAMGEFGAVLMLAGATKMKTETLPIALYLNISTGDLDMAIASATILLAISVGTLVIFEYFFGSRRIL</sequence>
<evidence type="ECO:0000259" key="8">
    <source>
        <dbReference type="PROSITE" id="PS50928"/>
    </source>
</evidence>
<dbReference type="Gene3D" id="1.10.3720.10">
    <property type="entry name" value="MetI-like"/>
    <property type="match status" value="1"/>
</dbReference>